<accession>A0ABP6QM84</accession>
<sequence length="83" mass="8810">MITTKTVRATGGVLLAVLFLCWIAFHDAPALEAAQGWLGAGGALLCFWGVAEGLLKGENRANLALFTLLGVFLTGYAFFQFTS</sequence>
<keyword evidence="1" id="KW-1133">Transmembrane helix</keyword>
<organism evidence="2 3">
    <name type="scientific">Actinocorallia longicatena</name>
    <dbReference type="NCBI Taxonomy" id="111803"/>
    <lineage>
        <taxon>Bacteria</taxon>
        <taxon>Bacillati</taxon>
        <taxon>Actinomycetota</taxon>
        <taxon>Actinomycetes</taxon>
        <taxon>Streptosporangiales</taxon>
        <taxon>Thermomonosporaceae</taxon>
        <taxon>Actinocorallia</taxon>
    </lineage>
</organism>
<dbReference type="RefSeq" id="WP_344836051.1">
    <property type="nucleotide sequence ID" value="NZ_BAAAUV010000024.1"/>
</dbReference>
<evidence type="ECO:0008006" key="4">
    <source>
        <dbReference type="Google" id="ProtNLM"/>
    </source>
</evidence>
<keyword evidence="1" id="KW-0812">Transmembrane</keyword>
<keyword evidence="1" id="KW-0472">Membrane</keyword>
<keyword evidence="3" id="KW-1185">Reference proteome</keyword>
<feature type="transmembrane region" description="Helical" evidence="1">
    <location>
        <begin position="62"/>
        <end position="79"/>
    </location>
</feature>
<dbReference type="Proteomes" id="UP001501237">
    <property type="component" value="Unassembled WGS sequence"/>
</dbReference>
<proteinExistence type="predicted"/>
<protein>
    <recommendedName>
        <fullName evidence="4">DUF3953 domain-containing protein</fullName>
    </recommendedName>
</protein>
<feature type="transmembrane region" description="Helical" evidence="1">
    <location>
        <begin position="37"/>
        <end position="55"/>
    </location>
</feature>
<reference evidence="3" key="1">
    <citation type="journal article" date="2019" name="Int. J. Syst. Evol. Microbiol.">
        <title>The Global Catalogue of Microorganisms (GCM) 10K type strain sequencing project: providing services to taxonomists for standard genome sequencing and annotation.</title>
        <authorList>
            <consortium name="The Broad Institute Genomics Platform"/>
            <consortium name="The Broad Institute Genome Sequencing Center for Infectious Disease"/>
            <person name="Wu L."/>
            <person name="Ma J."/>
        </authorList>
    </citation>
    <scope>NUCLEOTIDE SEQUENCE [LARGE SCALE GENOMIC DNA]</scope>
    <source>
        <strain evidence="3">JCM 9377</strain>
    </source>
</reference>
<dbReference type="EMBL" id="BAAAUV010000024">
    <property type="protein sequence ID" value="GAA3233217.1"/>
    <property type="molecule type" value="Genomic_DNA"/>
</dbReference>
<evidence type="ECO:0000256" key="1">
    <source>
        <dbReference type="SAM" id="Phobius"/>
    </source>
</evidence>
<name>A0ABP6QM84_9ACTN</name>
<comment type="caution">
    <text evidence="2">The sequence shown here is derived from an EMBL/GenBank/DDBJ whole genome shotgun (WGS) entry which is preliminary data.</text>
</comment>
<gene>
    <name evidence="2" type="ORF">GCM10010468_65670</name>
</gene>
<feature type="transmembrane region" description="Helical" evidence="1">
    <location>
        <begin position="7"/>
        <end position="25"/>
    </location>
</feature>
<evidence type="ECO:0000313" key="2">
    <source>
        <dbReference type="EMBL" id="GAA3233217.1"/>
    </source>
</evidence>
<evidence type="ECO:0000313" key="3">
    <source>
        <dbReference type="Proteomes" id="UP001501237"/>
    </source>
</evidence>